<evidence type="ECO:0000256" key="1">
    <source>
        <dbReference type="ARBA" id="ARBA00006712"/>
    </source>
</evidence>
<evidence type="ECO:0000313" key="6">
    <source>
        <dbReference type="Proteomes" id="UP000838756"/>
    </source>
</evidence>
<reference evidence="5" key="1">
    <citation type="submission" date="2022-03" db="EMBL/GenBank/DDBJ databases">
        <authorList>
            <person name="Lindestad O."/>
        </authorList>
    </citation>
    <scope>NUCLEOTIDE SEQUENCE</scope>
</reference>
<gene>
    <name evidence="5" type="primary">jg15857</name>
    <name evidence="5" type="ORF">PAEG_LOCUS10601</name>
</gene>
<comment type="similarity">
    <text evidence="1">Belongs to the HGH1 family.</text>
</comment>
<dbReference type="InterPro" id="IPR007205">
    <property type="entry name" value="Protein_HGH1_N"/>
</dbReference>
<dbReference type="PANTHER" id="PTHR13387">
    <property type="entry name" value="PROTEIN HGH1 HOMOLOG"/>
    <property type="match status" value="1"/>
</dbReference>
<dbReference type="InterPro" id="IPR016024">
    <property type="entry name" value="ARM-type_fold"/>
</dbReference>
<dbReference type="InterPro" id="IPR007206">
    <property type="entry name" value="Protein_HGH1_C"/>
</dbReference>
<feature type="domain" description="Protein HGH1 C-terminal" evidence="4">
    <location>
        <begin position="280"/>
        <end position="332"/>
    </location>
</feature>
<accession>A0A8S4R8N4</accession>
<name>A0A8S4R8N4_9NEOP</name>
<dbReference type="Proteomes" id="UP000838756">
    <property type="component" value="Unassembled WGS sequence"/>
</dbReference>
<dbReference type="InterPro" id="IPR011989">
    <property type="entry name" value="ARM-like"/>
</dbReference>
<dbReference type="Gene3D" id="1.25.10.10">
    <property type="entry name" value="Leucine-rich Repeat Variant"/>
    <property type="match status" value="1"/>
</dbReference>
<dbReference type="Pfam" id="PF04064">
    <property type="entry name" value="DUF384"/>
    <property type="match status" value="1"/>
</dbReference>
<evidence type="ECO:0000259" key="4">
    <source>
        <dbReference type="Pfam" id="PF04064"/>
    </source>
</evidence>
<feature type="domain" description="Protein HGH1 N-terminal" evidence="3">
    <location>
        <begin position="101"/>
        <end position="275"/>
    </location>
</feature>
<organism evidence="5 6">
    <name type="scientific">Pararge aegeria aegeria</name>
    <dbReference type="NCBI Taxonomy" id="348720"/>
    <lineage>
        <taxon>Eukaryota</taxon>
        <taxon>Metazoa</taxon>
        <taxon>Ecdysozoa</taxon>
        <taxon>Arthropoda</taxon>
        <taxon>Hexapoda</taxon>
        <taxon>Insecta</taxon>
        <taxon>Pterygota</taxon>
        <taxon>Neoptera</taxon>
        <taxon>Endopterygota</taxon>
        <taxon>Lepidoptera</taxon>
        <taxon>Glossata</taxon>
        <taxon>Ditrysia</taxon>
        <taxon>Papilionoidea</taxon>
        <taxon>Nymphalidae</taxon>
        <taxon>Satyrinae</taxon>
        <taxon>Satyrini</taxon>
        <taxon>Parargina</taxon>
        <taxon>Pararge</taxon>
    </lineage>
</organism>
<proteinExistence type="inferred from homology"/>
<dbReference type="InterPro" id="IPR039717">
    <property type="entry name" value="Hgh1"/>
</dbReference>
<evidence type="ECO:0000259" key="3">
    <source>
        <dbReference type="Pfam" id="PF04063"/>
    </source>
</evidence>
<evidence type="ECO:0000256" key="2">
    <source>
        <dbReference type="ARBA" id="ARBA00014076"/>
    </source>
</evidence>
<keyword evidence="6" id="KW-1185">Reference proteome</keyword>
<protein>
    <recommendedName>
        <fullName evidence="2">Protein HGH1 homolog</fullName>
    </recommendedName>
</protein>
<evidence type="ECO:0000313" key="5">
    <source>
        <dbReference type="EMBL" id="CAH2232331.1"/>
    </source>
</evidence>
<dbReference type="Pfam" id="PF04063">
    <property type="entry name" value="DUF383"/>
    <property type="match status" value="1"/>
</dbReference>
<dbReference type="AlphaFoldDB" id="A0A8S4R8N4"/>
<dbReference type="SUPFAM" id="SSF48371">
    <property type="entry name" value="ARM repeat"/>
    <property type="match status" value="1"/>
</dbReference>
<dbReference type="EMBL" id="CAKXAJ010024890">
    <property type="protein sequence ID" value="CAH2232331.1"/>
    <property type="molecule type" value="Genomic_DNA"/>
</dbReference>
<dbReference type="PANTHER" id="PTHR13387:SF9">
    <property type="entry name" value="PROTEIN HGH1 HOMOLOG"/>
    <property type="match status" value="1"/>
</dbReference>
<sequence>MAKDPFDEILQFLQPDTRLDLKELTLEHLLGISATPTGIEALLKNATVVRVIIELTDDDEVCKNALLILVNISSYENGASELLKYKPNNKTNVVELFIGYVIDPRKSCADAACMILCNLTRVESSLKVCLETFIPHLESLLQVFAHINYNEKQYKLNYIAPLFSNLSCSPRIRKWFSEPSLKAYPFIPLKKILPFCNYMESEKRRSGMIRIVRNLSFDTSYHVFLLSDDLDLLSYLLPPIMGNEEYSDDEMEKLPAAVQYYSKDKRRDCVLEIRKEIIETLNKLCAKRHGREVLRNNGVYYVLREYHRWETEASMLLACENVIDILIQEEEEVGAEDLSLVQVPEDMKEKFNKMDENYLNSA</sequence>
<dbReference type="OrthoDB" id="338814at2759"/>
<comment type="caution">
    <text evidence="5">The sequence shown here is derived from an EMBL/GenBank/DDBJ whole genome shotgun (WGS) entry which is preliminary data.</text>
</comment>